<proteinExistence type="predicted"/>
<evidence type="ECO:0000313" key="2">
    <source>
        <dbReference type="Proteomes" id="UP000321362"/>
    </source>
</evidence>
<dbReference type="OrthoDB" id="893570at2"/>
<dbReference type="Proteomes" id="UP000321362">
    <property type="component" value="Chromosome"/>
</dbReference>
<dbReference type="AlphaFoldDB" id="A0A5B8VSS0"/>
<dbReference type="Gene3D" id="1.20.120.450">
    <property type="entry name" value="dinb family like domain"/>
    <property type="match status" value="1"/>
</dbReference>
<evidence type="ECO:0000313" key="1">
    <source>
        <dbReference type="EMBL" id="QEC74647.1"/>
    </source>
</evidence>
<dbReference type="RefSeq" id="WP_147051806.1">
    <property type="nucleotide sequence ID" value="NZ_CP042437.1"/>
</dbReference>
<dbReference type="EMBL" id="CP042437">
    <property type="protein sequence ID" value="QEC74647.1"/>
    <property type="molecule type" value="Genomic_DNA"/>
</dbReference>
<dbReference type="KEGG" id="mgk:FSB76_01305"/>
<dbReference type="SUPFAM" id="SSF109854">
    <property type="entry name" value="DinB/YfiT-like putative metalloenzymes"/>
    <property type="match status" value="1"/>
</dbReference>
<accession>A0A5B8VSS0</accession>
<gene>
    <name evidence="1" type="ORF">FSB76_01305</name>
</gene>
<protein>
    <submittedName>
        <fullName evidence="1">DinB superfamily protein</fullName>
    </submittedName>
</protein>
<sequence length="145" mass="16502">MGIDFAELYRRDILKLKEEIGQFKTEAYLWRKVDGINNPAGNLALHIIGGLNYLVGTLIGHTGYVRDREKEFSARDVSQEQLITGLDELAVIVHRVLSGLSADEFGADYPLDFLGKNSVHFYMLNFYGHLNYHLGQVNYLRRILG</sequence>
<reference evidence="1 2" key="1">
    <citation type="journal article" date="2013" name="J. Microbiol.">
        <title>Mucilaginibacter ginsenosidivorax sp. nov., with ginsenoside converting activity isolated from sediment.</title>
        <authorList>
            <person name="Kim J.K."/>
            <person name="Choi T.E."/>
            <person name="Liu Q.M."/>
            <person name="Park H.Y."/>
            <person name="Yi T.H."/>
            <person name="Yoon M.H."/>
            <person name="Kim S.C."/>
            <person name="Im W.T."/>
        </authorList>
    </citation>
    <scope>NUCLEOTIDE SEQUENCE [LARGE SCALE GENOMIC DNA]</scope>
    <source>
        <strain evidence="1 2">KHI28</strain>
    </source>
</reference>
<name>A0A5B8VSS0_9SPHI</name>
<organism evidence="1 2">
    <name type="scientific">Mucilaginibacter ginsenosidivorax</name>
    <dbReference type="NCBI Taxonomy" id="862126"/>
    <lineage>
        <taxon>Bacteria</taxon>
        <taxon>Pseudomonadati</taxon>
        <taxon>Bacteroidota</taxon>
        <taxon>Sphingobacteriia</taxon>
        <taxon>Sphingobacteriales</taxon>
        <taxon>Sphingobacteriaceae</taxon>
        <taxon>Mucilaginibacter</taxon>
    </lineage>
</organism>
<keyword evidence="2" id="KW-1185">Reference proteome</keyword>
<dbReference type="InterPro" id="IPR034660">
    <property type="entry name" value="DinB/YfiT-like"/>
</dbReference>